<keyword evidence="4" id="KW-1185">Reference proteome</keyword>
<dbReference type="OrthoDB" id="581516at2"/>
<evidence type="ECO:0000256" key="1">
    <source>
        <dbReference type="SAM" id="MobiDB-lite"/>
    </source>
</evidence>
<evidence type="ECO:0000313" key="3">
    <source>
        <dbReference type="EMBL" id="AKJ27471.1"/>
    </source>
</evidence>
<feature type="domain" description="DUF2382" evidence="2">
    <location>
        <begin position="155"/>
        <end position="266"/>
    </location>
</feature>
<reference evidence="3 4" key="1">
    <citation type="submission" date="2015-05" db="EMBL/GenBank/DDBJ databases">
        <authorList>
            <person name="Tang B."/>
            <person name="Yu Y."/>
        </authorList>
    </citation>
    <scope>NUCLEOTIDE SEQUENCE [LARGE SCALE GENOMIC DNA]</scope>
    <source>
        <strain evidence="3 4">DSM 7029</strain>
    </source>
</reference>
<organism evidence="3 4">
    <name type="scientific">Caldimonas brevitalea</name>
    <dbReference type="NCBI Taxonomy" id="413882"/>
    <lineage>
        <taxon>Bacteria</taxon>
        <taxon>Pseudomonadati</taxon>
        <taxon>Pseudomonadota</taxon>
        <taxon>Betaproteobacteria</taxon>
        <taxon>Burkholderiales</taxon>
        <taxon>Sphaerotilaceae</taxon>
        <taxon>Caldimonas</taxon>
    </lineage>
</organism>
<dbReference type="STRING" id="413882.AAW51_0780"/>
<evidence type="ECO:0000313" key="4">
    <source>
        <dbReference type="Proteomes" id="UP000035352"/>
    </source>
</evidence>
<dbReference type="InterPro" id="IPR019060">
    <property type="entry name" value="DUF2382"/>
</dbReference>
<dbReference type="EMBL" id="CP011371">
    <property type="protein sequence ID" value="AKJ27471.1"/>
    <property type="molecule type" value="Genomic_DNA"/>
</dbReference>
<evidence type="ECO:0000259" key="2">
    <source>
        <dbReference type="Pfam" id="PF09557"/>
    </source>
</evidence>
<name>A0A0G3BJC2_9BURK</name>
<dbReference type="Proteomes" id="UP000035352">
    <property type="component" value="Chromosome"/>
</dbReference>
<dbReference type="KEGG" id="pbh:AAW51_0780"/>
<proteinExistence type="predicted"/>
<dbReference type="PATRIC" id="fig|413882.6.peg.826"/>
<dbReference type="Pfam" id="PF09557">
    <property type="entry name" value="DUF2382"/>
    <property type="match status" value="1"/>
</dbReference>
<accession>A0A0G3BJC2</accession>
<dbReference type="InterPro" id="IPR052967">
    <property type="entry name" value="Stress_Response_Assoc"/>
</dbReference>
<feature type="region of interest" description="Disordered" evidence="1">
    <location>
        <begin position="123"/>
        <end position="145"/>
    </location>
</feature>
<dbReference type="AlphaFoldDB" id="A0A0G3BJC2"/>
<sequence length="361" mass="39819">MRQTVVGVFDRYAAAQQAANTLAARGIDPDDIHVTAADDDIEAQDPSLRRDDGGVMGSVRNFFSELFGPDDEHEVGQYAEAMRHGAAVVKVDVEDEPLVDVAREALVSAGAVDVEEHMSQWRGTTAQGSTATGLDSAGTNTNTLKSGISGQEQVIPVVKEELEVGKRSVQAGGVRVYARTVETPVQESLDLASEHARVERRPVNRPATDADLRAAQQDRTLEVRETAEKAVVSKSARVVEEVVVGKDVTHQQEVVRDNLKRTEVEVERLGAGSSRPFETYDTDFRSHFDTSYAASGARYEDYLPAYRYGHGMAGDSRYAGRRWEDFEPELQREWTASNPNSPWDRFKLAVRHGWERVTGSV</sequence>
<gene>
    <name evidence="3" type="ORF">AAW51_0780</name>
</gene>
<dbReference type="RefSeq" id="WP_053013318.1">
    <property type="nucleotide sequence ID" value="NZ_CP011371.1"/>
</dbReference>
<dbReference type="PANTHER" id="PTHR38463:SF1">
    <property type="entry name" value="STRESS RESPONSE PROTEIN YSNF"/>
    <property type="match status" value="1"/>
</dbReference>
<dbReference type="PANTHER" id="PTHR38463">
    <property type="entry name" value="STRESS RESPONSE PROTEIN YSNF"/>
    <property type="match status" value="1"/>
</dbReference>
<protein>
    <recommendedName>
        <fullName evidence="2">DUF2382 domain-containing protein</fullName>
    </recommendedName>
</protein>